<dbReference type="Pfam" id="PF10396">
    <property type="entry name" value="TrmE_N"/>
    <property type="match status" value="1"/>
</dbReference>
<feature type="binding site" evidence="6">
    <location>
        <position position="250"/>
    </location>
    <ligand>
        <name>Mg(2+)</name>
        <dbReference type="ChEBI" id="CHEBI:18420"/>
    </ligand>
</feature>
<sequence length="431" mass="46109">MFDTIFAPATAPGRAGVGIIRVSGPLAHEVGIALCGSLPAARTSALRLLRDPRDSSVIDQALILSFDADASFTGEPVVEFHHHGSPAVLTQLMKVLGAFGGTRVAEAGEFTRRSLENGRLDLAQVEGLADLIDSDTDEQRRQALRVMDGELSRLVKTWRANLLRAIALIEATIDFADEDVPVDVFPEVRQLLTYVSAGMNGQLAGAKAAKQVRTGFEVAIVGRPNSGKSSLINKLSRRDVALISDIAGTTRDVIEVRLEVAGQLVTFLDTAGLRETSDVVEGLGVELAIKRATSADLRIFLLASDQDQPDDGVQPQSHDLIIYGKDDDGVRSGVSSHTGAGIDQLLDNIGRQLGDLTQGSSLLIRERHQQAMMTAVEYIGVALSSIKMDSFVTELIAEDVRSAIMALDKLIGQIGVEDVLGEIFSSFCIGK</sequence>
<feature type="binding site" evidence="6">
    <location>
        <position position="119"/>
    </location>
    <ligand>
        <name>(6S)-5-formyl-5,6,7,8-tetrahydrofolate</name>
        <dbReference type="ChEBI" id="CHEBI:57457"/>
    </ligand>
</feature>
<evidence type="ECO:0000256" key="1">
    <source>
        <dbReference type="ARBA" id="ARBA00011043"/>
    </source>
</evidence>
<feature type="binding site" evidence="6">
    <location>
        <begin position="225"/>
        <end position="230"/>
    </location>
    <ligand>
        <name>GTP</name>
        <dbReference type="ChEBI" id="CHEBI:37565"/>
    </ligand>
</feature>
<evidence type="ECO:0000256" key="6">
    <source>
        <dbReference type="HAMAP-Rule" id="MF_00379"/>
    </source>
</evidence>
<dbReference type="SUPFAM" id="SSF52540">
    <property type="entry name" value="P-loop containing nucleoside triphosphate hydrolases"/>
    <property type="match status" value="1"/>
</dbReference>
<dbReference type="InterPro" id="IPR006073">
    <property type="entry name" value="GTP-bd"/>
</dbReference>
<keyword evidence="6" id="KW-0479">Metal-binding</keyword>
<feature type="domain" description="G" evidence="7">
    <location>
        <begin position="217"/>
        <end position="323"/>
    </location>
</feature>
<gene>
    <name evidence="6" type="primary">mnmE</name>
    <name evidence="6" type="synonym">trmE</name>
    <name evidence="10" type="ORF">SAMN06273572_1011121</name>
</gene>
<evidence type="ECO:0000256" key="4">
    <source>
        <dbReference type="ARBA" id="ARBA00022958"/>
    </source>
</evidence>
<dbReference type="AlphaFoldDB" id="A0A2C9CPZ5"/>
<comment type="caution">
    <text evidence="6">Lacks conserved residue(s) required for the propagation of feature annotation.</text>
</comment>
<dbReference type="Proteomes" id="UP000220034">
    <property type="component" value="Unassembled WGS sequence"/>
</dbReference>
<dbReference type="InterPro" id="IPR005225">
    <property type="entry name" value="Small_GTP-bd"/>
</dbReference>
<organism evidence="10 11">
    <name type="scientific">Pontivivens marinum</name>
    <dbReference type="NCBI Taxonomy" id="1690039"/>
    <lineage>
        <taxon>Bacteria</taxon>
        <taxon>Pseudomonadati</taxon>
        <taxon>Pseudomonadota</taxon>
        <taxon>Alphaproteobacteria</taxon>
        <taxon>Rhodobacterales</taxon>
        <taxon>Paracoccaceae</taxon>
        <taxon>Pontivivens</taxon>
    </lineage>
</organism>
<feature type="binding site" evidence="6">
    <location>
        <position position="225"/>
    </location>
    <ligand>
        <name>K(+)</name>
        <dbReference type="ChEBI" id="CHEBI:29103"/>
    </ligand>
</feature>
<dbReference type="OrthoDB" id="9805918at2"/>
<feature type="binding site" evidence="6">
    <location>
        <position position="246"/>
    </location>
    <ligand>
        <name>K(+)</name>
        <dbReference type="ChEBI" id="CHEBI:29103"/>
    </ligand>
</feature>
<dbReference type="InterPro" id="IPR004520">
    <property type="entry name" value="GTPase_MnmE"/>
</dbReference>
<feature type="binding site" evidence="6">
    <location>
        <position position="21"/>
    </location>
    <ligand>
        <name>(6S)-5-formyl-5,6,7,8-tetrahydrofolate</name>
        <dbReference type="ChEBI" id="CHEBI:57457"/>
    </ligand>
</feature>
<evidence type="ECO:0000313" key="10">
    <source>
        <dbReference type="EMBL" id="SOH93265.1"/>
    </source>
</evidence>
<keyword evidence="3 6" id="KW-0547">Nucleotide-binding</keyword>
<feature type="binding site" evidence="6">
    <location>
        <position position="229"/>
    </location>
    <ligand>
        <name>Mg(2+)</name>
        <dbReference type="ChEBI" id="CHEBI:18420"/>
    </ligand>
</feature>
<feature type="domain" description="GTP-binding protein TrmE N-terminal" evidence="8">
    <location>
        <begin position="4"/>
        <end position="119"/>
    </location>
</feature>
<dbReference type="PRINTS" id="PR00326">
    <property type="entry name" value="GTP1OBG"/>
</dbReference>
<keyword evidence="6" id="KW-0460">Magnesium</keyword>
<name>A0A2C9CPZ5_9RHOB</name>
<dbReference type="PANTHER" id="PTHR42714">
    <property type="entry name" value="TRNA MODIFICATION GTPASE GTPBP3"/>
    <property type="match status" value="1"/>
</dbReference>
<dbReference type="EC" id="3.6.-.-" evidence="6"/>
<dbReference type="GO" id="GO:0005737">
    <property type="term" value="C:cytoplasm"/>
    <property type="evidence" value="ECO:0007669"/>
    <property type="project" value="UniProtKB-SubCell"/>
</dbReference>
<proteinExistence type="inferred from homology"/>
<comment type="subunit">
    <text evidence="6">Homodimer. Heterotetramer of two MnmE and two MnmG subunits.</text>
</comment>
<dbReference type="InterPro" id="IPR027368">
    <property type="entry name" value="MnmE_dom2"/>
</dbReference>
<evidence type="ECO:0000256" key="5">
    <source>
        <dbReference type="ARBA" id="ARBA00023134"/>
    </source>
</evidence>
<dbReference type="GO" id="GO:0030488">
    <property type="term" value="P:tRNA methylation"/>
    <property type="evidence" value="ECO:0007669"/>
    <property type="project" value="TreeGrafter"/>
</dbReference>
<comment type="cofactor">
    <cofactor evidence="6">
        <name>K(+)</name>
        <dbReference type="ChEBI" id="CHEBI:29103"/>
    </cofactor>
    <text evidence="6">Binds 1 potassium ion per subunit.</text>
</comment>
<dbReference type="InterPro" id="IPR027417">
    <property type="entry name" value="P-loop_NTPase"/>
</dbReference>
<dbReference type="GO" id="GO:0046872">
    <property type="term" value="F:metal ion binding"/>
    <property type="evidence" value="ECO:0007669"/>
    <property type="project" value="UniProtKB-KW"/>
</dbReference>
<keyword evidence="6" id="KW-0378">Hydrolase</keyword>
<dbReference type="InterPro" id="IPR031168">
    <property type="entry name" value="G_TrmE"/>
</dbReference>
<dbReference type="GO" id="GO:0003924">
    <property type="term" value="F:GTPase activity"/>
    <property type="evidence" value="ECO:0007669"/>
    <property type="project" value="UniProtKB-UniRule"/>
</dbReference>
<keyword evidence="5 6" id="KW-0342">GTP-binding</keyword>
<feature type="binding site" evidence="6">
    <location>
        <position position="79"/>
    </location>
    <ligand>
        <name>(6S)-5-formyl-5,6,7,8-tetrahydrofolate</name>
        <dbReference type="ChEBI" id="CHEBI:57457"/>
    </ligand>
</feature>
<feature type="binding site" evidence="6">
    <location>
        <position position="244"/>
    </location>
    <ligand>
        <name>K(+)</name>
        <dbReference type="ChEBI" id="CHEBI:29103"/>
    </ligand>
</feature>
<feature type="binding site" evidence="6">
    <location>
        <begin position="269"/>
        <end position="272"/>
    </location>
    <ligand>
        <name>GTP</name>
        <dbReference type="ChEBI" id="CHEBI:37565"/>
    </ligand>
</feature>
<accession>A0A2C9CPZ5</accession>
<feature type="binding site" evidence="6">
    <location>
        <begin position="244"/>
        <end position="250"/>
    </location>
    <ligand>
        <name>GTP</name>
        <dbReference type="ChEBI" id="CHEBI:37565"/>
    </ligand>
</feature>
<dbReference type="InterPro" id="IPR025867">
    <property type="entry name" value="MnmE_helical"/>
</dbReference>
<dbReference type="InterPro" id="IPR027266">
    <property type="entry name" value="TrmE/GcvT-like"/>
</dbReference>
<dbReference type="EMBL" id="OCTN01000001">
    <property type="protein sequence ID" value="SOH93265.1"/>
    <property type="molecule type" value="Genomic_DNA"/>
</dbReference>
<dbReference type="CDD" id="cd14858">
    <property type="entry name" value="TrmE_N"/>
    <property type="match status" value="1"/>
</dbReference>
<dbReference type="HAMAP" id="MF_00379">
    <property type="entry name" value="GTPase_MnmE"/>
    <property type="match status" value="1"/>
</dbReference>
<evidence type="ECO:0000259" key="9">
    <source>
        <dbReference type="Pfam" id="PF12631"/>
    </source>
</evidence>
<dbReference type="PANTHER" id="PTHR42714:SF2">
    <property type="entry name" value="TRNA MODIFICATION GTPASE GTPBP3, MITOCHONDRIAL"/>
    <property type="match status" value="1"/>
</dbReference>
<comment type="function">
    <text evidence="6">Exhibits a very high intrinsic GTPase hydrolysis rate. Involved in the addition of a carboxymethylaminomethyl (cmnm) group at the wobble position (U34) of certain tRNAs, forming tRNA-cmnm(5)s(2)U34.</text>
</comment>
<feature type="binding site" evidence="6">
    <location>
        <position position="249"/>
    </location>
    <ligand>
        <name>K(+)</name>
        <dbReference type="ChEBI" id="CHEBI:29103"/>
    </ligand>
</feature>
<keyword evidence="6" id="KW-0963">Cytoplasm</keyword>
<dbReference type="Gene3D" id="3.40.50.300">
    <property type="entry name" value="P-loop containing nucleotide triphosphate hydrolases"/>
    <property type="match status" value="1"/>
</dbReference>
<evidence type="ECO:0000259" key="7">
    <source>
        <dbReference type="Pfam" id="PF01926"/>
    </source>
</evidence>
<dbReference type="SUPFAM" id="SSF116878">
    <property type="entry name" value="TrmE connector domain"/>
    <property type="match status" value="1"/>
</dbReference>
<feature type="binding site" evidence="6">
    <location>
        <position position="431"/>
    </location>
    <ligand>
        <name>(6S)-5-formyl-5,6,7,8-tetrahydrofolate</name>
        <dbReference type="ChEBI" id="CHEBI:57457"/>
    </ligand>
</feature>
<dbReference type="CDD" id="cd04164">
    <property type="entry name" value="trmE"/>
    <property type="match status" value="1"/>
</dbReference>
<evidence type="ECO:0000313" key="11">
    <source>
        <dbReference type="Proteomes" id="UP000220034"/>
    </source>
</evidence>
<dbReference type="Gene3D" id="1.20.120.430">
    <property type="entry name" value="tRNA modification GTPase MnmE domain 2"/>
    <property type="match status" value="1"/>
</dbReference>
<dbReference type="RefSeq" id="WP_097928914.1">
    <property type="nucleotide sequence ID" value="NZ_OCTN01000001.1"/>
</dbReference>
<keyword evidence="2 6" id="KW-0819">tRNA processing</keyword>
<reference evidence="11" key="1">
    <citation type="submission" date="2017-09" db="EMBL/GenBank/DDBJ databases">
        <authorList>
            <person name="Varghese N."/>
            <person name="Submissions S."/>
        </authorList>
    </citation>
    <scope>NUCLEOTIDE SEQUENCE [LARGE SCALE GENOMIC DNA]</scope>
    <source>
        <strain evidence="11">C7</strain>
    </source>
</reference>
<dbReference type="Pfam" id="PF12631">
    <property type="entry name" value="MnmE_helical"/>
    <property type="match status" value="1"/>
</dbReference>
<keyword evidence="11" id="KW-1185">Reference proteome</keyword>
<dbReference type="InterPro" id="IPR018948">
    <property type="entry name" value="GTP-bd_TrmE_N"/>
</dbReference>
<feature type="domain" description="MnmE helical" evidence="9">
    <location>
        <begin position="122"/>
        <end position="428"/>
    </location>
</feature>
<dbReference type="GO" id="GO:0002098">
    <property type="term" value="P:tRNA wobble uridine modification"/>
    <property type="evidence" value="ECO:0007669"/>
    <property type="project" value="TreeGrafter"/>
</dbReference>
<comment type="subcellular location">
    <subcellularLocation>
        <location evidence="6">Cytoplasm</location>
    </subcellularLocation>
</comment>
<evidence type="ECO:0000256" key="2">
    <source>
        <dbReference type="ARBA" id="ARBA00022694"/>
    </source>
</evidence>
<dbReference type="NCBIfam" id="NF003661">
    <property type="entry name" value="PRK05291.1-3"/>
    <property type="match status" value="1"/>
</dbReference>
<keyword evidence="4 6" id="KW-0630">Potassium</keyword>
<dbReference type="Gene3D" id="3.30.1360.120">
    <property type="entry name" value="Probable tRNA modification gtpase trme, domain 1"/>
    <property type="match status" value="1"/>
</dbReference>
<evidence type="ECO:0000256" key="3">
    <source>
        <dbReference type="ARBA" id="ARBA00022741"/>
    </source>
</evidence>
<comment type="similarity">
    <text evidence="1 6">Belongs to the TRAFAC class TrmE-Era-EngA-EngB-Septin-like GTPase superfamily. TrmE GTPase family.</text>
</comment>
<protein>
    <recommendedName>
        <fullName evidence="6">tRNA modification GTPase MnmE</fullName>
        <ecNumber evidence="6">3.6.-.-</ecNumber>
    </recommendedName>
</protein>
<dbReference type="Pfam" id="PF01926">
    <property type="entry name" value="MMR_HSR1"/>
    <property type="match status" value="1"/>
</dbReference>
<evidence type="ECO:0000259" key="8">
    <source>
        <dbReference type="Pfam" id="PF10396"/>
    </source>
</evidence>
<dbReference type="GO" id="GO:0005525">
    <property type="term" value="F:GTP binding"/>
    <property type="evidence" value="ECO:0007669"/>
    <property type="project" value="UniProtKB-UniRule"/>
</dbReference>
<dbReference type="NCBIfam" id="TIGR00231">
    <property type="entry name" value="small_GTP"/>
    <property type="match status" value="1"/>
</dbReference>